<accession>A0A842HRW1</accession>
<name>A0A842HRW1_9BURK</name>
<keyword evidence="2" id="KW-1185">Reference proteome</keyword>
<organism evidence="1 2">
    <name type="scientific">Pusillimonas minor</name>
    <dbReference type="NCBI Taxonomy" id="2697024"/>
    <lineage>
        <taxon>Bacteria</taxon>
        <taxon>Pseudomonadati</taxon>
        <taxon>Pseudomonadota</taxon>
        <taxon>Betaproteobacteria</taxon>
        <taxon>Burkholderiales</taxon>
        <taxon>Alcaligenaceae</taxon>
        <taxon>Pusillimonas</taxon>
    </lineage>
</organism>
<proteinExistence type="predicted"/>
<dbReference type="Proteomes" id="UP000545386">
    <property type="component" value="Unassembled WGS sequence"/>
</dbReference>
<evidence type="ECO:0000313" key="1">
    <source>
        <dbReference type="EMBL" id="MBC2770090.1"/>
    </source>
</evidence>
<dbReference type="AlphaFoldDB" id="A0A842HRW1"/>
<reference evidence="1 2" key="1">
    <citation type="submission" date="2020-08" db="EMBL/GenBank/DDBJ databases">
        <title>Paraeoetvoesia sp. YC-7-48 draft genome sequence.</title>
        <authorList>
            <person name="Yao L."/>
        </authorList>
    </citation>
    <scope>NUCLEOTIDE SEQUENCE [LARGE SCALE GENOMIC DNA]</scope>
    <source>
        <strain evidence="2">YC-7-48</strain>
    </source>
</reference>
<evidence type="ECO:0000313" key="2">
    <source>
        <dbReference type="Proteomes" id="UP000545386"/>
    </source>
</evidence>
<comment type="caution">
    <text evidence="1">The sequence shown here is derived from an EMBL/GenBank/DDBJ whole genome shotgun (WGS) entry which is preliminary data.</text>
</comment>
<dbReference type="RefSeq" id="WP_185779788.1">
    <property type="nucleotide sequence ID" value="NZ_JACJUU010000006.1"/>
</dbReference>
<dbReference type="EMBL" id="JACJUU010000006">
    <property type="protein sequence ID" value="MBC2770090.1"/>
    <property type="molecule type" value="Genomic_DNA"/>
</dbReference>
<sequence length="178" mass="18949">MVFGSGLMALRALVVVAFAGLLAGCSPDYNWREVTLADGLVMAAFPDKPRVQKKTLPFEGHALEFSLTGTVLNDAVFAVGHAPLPPAIGQDADLRERLYQQTLLSFYGNFGVQPPNPLPRPGQQFDIAGQGPGGPLRLQGVVWVHASSITEALVTAPADRFPTEPAMQFLSAVKAPGR</sequence>
<protein>
    <submittedName>
        <fullName evidence="1">Uncharacterized protein</fullName>
    </submittedName>
</protein>
<gene>
    <name evidence="1" type="ORF">GTU67_09230</name>
</gene>